<evidence type="ECO:0000256" key="3">
    <source>
        <dbReference type="ARBA" id="ARBA00023242"/>
    </source>
</evidence>
<organism evidence="6 7">
    <name type="scientific">Durio zibethinus</name>
    <name type="common">Durian</name>
    <dbReference type="NCBI Taxonomy" id="66656"/>
    <lineage>
        <taxon>Eukaryota</taxon>
        <taxon>Viridiplantae</taxon>
        <taxon>Streptophyta</taxon>
        <taxon>Embryophyta</taxon>
        <taxon>Tracheophyta</taxon>
        <taxon>Spermatophyta</taxon>
        <taxon>Magnoliopsida</taxon>
        <taxon>eudicotyledons</taxon>
        <taxon>Gunneridae</taxon>
        <taxon>Pentapetalae</taxon>
        <taxon>rosids</taxon>
        <taxon>malvids</taxon>
        <taxon>Malvales</taxon>
        <taxon>Malvaceae</taxon>
        <taxon>Helicteroideae</taxon>
        <taxon>Durio</taxon>
    </lineage>
</organism>
<dbReference type="GO" id="GO:0005634">
    <property type="term" value="C:nucleus"/>
    <property type="evidence" value="ECO:0007669"/>
    <property type="project" value="UniProtKB-SubCell"/>
</dbReference>
<dbReference type="PANTHER" id="PTHR22952:SF184">
    <property type="entry name" value="G-BOX-BINDING FACTOR 4"/>
    <property type="match status" value="1"/>
</dbReference>
<dbReference type="InterPro" id="IPR043452">
    <property type="entry name" value="BZIP46-like"/>
</dbReference>
<dbReference type="PROSITE" id="PS00036">
    <property type="entry name" value="BZIP_BASIC"/>
    <property type="match status" value="1"/>
</dbReference>
<keyword evidence="2" id="KW-0238">DNA-binding</keyword>
<dbReference type="SUPFAM" id="SSF57959">
    <property type="entry name" value="Leucine zipper domain"/>
    <property type="match status" value="1"/>
</dbReference>
<dbReference type="InterPro" id="IPR004827">
    <property type="entry name" value="bZIP"/>
</dbReference>
<dbReference type="KEGG" id="dzi:111315717"/>
<keyword evidence="6" id="KW-1185">Reference proteome</keyword>
<dbReference type="GO" id="GO:0003677">
    <property type="term" value="F:DNA binding"/>
    <property type="evidence" value="ECO:0007669"/>
    <property type="project" value="UniProtKB-KW"/>
</dbReference>
<dbReference type="AlphaFoldDB" id="A0A6P6B891"/>
<evidence type="ECO:0000313" key="7">
    <source>
        <dbReference type="RefSeq" id="XP_022773399.1"/>
    </source>
</evidence>
<dbReference type="GeneID" id="111315717"/>
<keyword evidence="3" id="KW-0539">Nucleus</keyword>
<proteinExistence type="predicted"/>
<evidence type="ECO:0000256" key="1">
    <source>
        <dbReference type="ARBA" id="ARBA00004123"/>
    </source>
</evidence>
<sequence>MASSKVMPTSNSRNPDLSRRSTTSSSTKSQPFTDQNNNSLSSTMTVDGILRNVYSAAPTTETTLVDASITLMDTPIPTAVADNSEVSQDQTVADCNNNVAKSVDEVWREIVSGERKEITMKEEASDEMMTLEDFLAKASAVEEAAAGATAEVKVHPDRLSGGVYAFDPVGGSSFQILDKIEGSIVGLGNGMEVIGSGGGGGRAKRGREVLMEPLDKAAQQRQRRMIKNRESAARSRERKQAYQVELESLAVKLEEENEWLLKEKAERTKERFKLLVEKVVPVVEQRRPPRVLRRVRSLQW</sequence>
<reference evidence="7" key="1">
    <citation type="submission" date="2025-08" db="UniProtKB">
        <authorList>
            <consortium name="RefSeq"/>
        </authorList>
    </citation>
    <scope>IDENTIFICATION</scope>
    <source>
        <tissue evidence="7">Fruit stalk</tissue>
    </source>
</reference>
<dbReference type="Pfam" id="PF00170">
    <property type="entry name" value="bZIP_1"/>
    <property type="match status" value="1"/>
</dbReference>
<feature type="domain" description="BZIP" evidence="5">
    <location>
        <begin position="218"/>
        <end position="270"/>
    </location>
</feature>
<protein>
    <submittedName>
        <fullName evidence="7">G-box-binding factor 4-like isoform X1</fullName>
    </submittedName>
</protein>
<feature type="compositionally biased region" description="Polar residues" evidence="4">
    <location>
        <begin position="30"/>
        <end position="41"/>
    </location>
</feature>
<accession>A0A6P6B891</accession>
<dbReference type="InterPro" id="IPR046347">
    <property type="entry name" value="bZIP_sf"/>
</dbReference>
<dbReference type="Gene3D" id="1.20.5.170">
    <property type="match status" value="1"/>
</dbReference>
<dbReference type="PROSITE" id="PS50217">
    <property type="entry name" value="BZIP"/>
    <property type="match status" value="1"/>
</dbReference>
<evidence type="ECO:0000259" key="5">
    <source>
        <dbReference type="PROSITE" id="PS50217"/>
    </source>
</evidence>
<evidence type="ECO:0000256" key="4">
    <source>
        <dbReference type="SAM" id="MobiDB-lite"/>
    </source>
</evidence>
<comment type="subcellular location">
    <subcellularLocation>
        <location evidence="1">Nucleus</location>
    </subcellularLocation>
</comment>
<dbReference type="SMART" id="SM00338">
    <property type="entry name" value="BRLZ"/>
    <property type="match status" value="1"/>
</dbReference>
<dbReference type="Proteomes" id="UP000515121">
    <property type="component" value="Unplaced"/>
</dbReference>
<dbReference type="CDD" id="cd14707">
    <property type="entry name" value="bZIP_plant_BZIP46"/>
    <property type="match status" value="1"/>
</dbReference>
<dbReference type="PANTHER" id="PTHR22952">
    <property type="entry name" value="CAMP-RESPONSE ELEMENT BINDING PROTEIN-RELATED"/>
    <property type="match status" value="1"/>
</dbReference>
<dbReference type="FunFam" id="1.20.5.170:FF:000036">
    <property type="entry name" value="ABSCISIC ACID-INSENSITIVE 5-like protein 2"/>
    <property type="match status" value="1"/>
</dbReference>
<name>A0A6P6B891_DURZI</name>
<feature type="compositionally biased region" description="Polar residues" evidence="4">
    <location>
        <begin position="1"/>
        <end position="15"/>
    </location>
</feature>
<dbReference type="RefSeq" id="XP_022773399.1">
    <property type="nucleotide sequence ID" value="XM_022917664.1"/>
</dbReference>
<dbReference type="GO" id="GO:0003700">
    <property type="term" value="F:DNA-binding transcription factor activity"/>
    <property type="evidence" value="ECO:0007669"/>
    <property type="project" value="InterPro"/>
</dbReference>
<dbReference type="OrthoDB" id="644067at2759"/>
<feature type="region of interest" description="Disordered" evidence="4">
    <location>
        <begin position="1"/>
        <end position="41"/>
    </location>
</feature>
<evidence type="ECO:0000313" key="6">
    <source>
        <dbReference type="Proteomes" id="UP000515121"/>
    </source>
</evidence>
<feature type="compositionally biased region" description="Low complexity" evidence="4">
    <location>
        <begin position="20"/>
        <end position="29"/>
    </location>
</feature>
<dbReference type="GO" id="GO:0045893">
    <property type="term" value="P:positive regulation of DNA-templated transcription"/>
    <property type="evidence" value="ECO:0007669"/>
    <property type="project" value="InterPro"/>
</dbReference>
<evidence type="ECO:0000256" key="2">
    <source>
        <dbReference type="ARBA" id="ARBA00023125"/>
    </source>
</evidence>
<gene>
    <name evidence="7" type="primary">LOC111315717</name>
</gene>